<gene>
    <name evidence="3" type="ORF">Daesc_003177</name>
</gene>
<dbReference type="Gene3D" id="1.10.8.270">
    <property type="entry name" value="putative rabgap domain of human tbc1 domain family member 14 like domains"/>
    <property type="match status" value="1"/>
</dbReference>
<feature type="compositionally biased region" description="Polar residues" evidence="1">
    <location>
        <begin position="387"/>
        <end position="399"/>
    </location>
</feature>
<feature type="compositionally biased region" description="Polar residues" evidence="1">
    <location>
        <begin position="117"/>
        <end position="126"/>
    </location>
</feature>
<evidence type="ECO:0000259" key="2">
    <source>
        <dbReference type="PROSITE" id="PS50086"/>
    </source>
</evidence>
<proteinExistence type="predicted"/>
<feature type="compositionally biased region" description="Polar residues" evidence="1">
    <location>
        <begin position="522"/>
        <end position="541"/>
    </location>
</feature>
<dbReference type="FunFam" id="1.10.8.270:FF:000023">
    <property type="entry name" value="TBC domain-containing protein C1778.09"/>
    <property type="match status" value="1"/>
</dbReference>
<dbReference type="Pfam" id="PF00566">
    <property type="entry name" value="RabGAP-TBC"/>
    <property type="match status" value="1"/>
</dbReference>
<dbReference type="SMART" id="SM00164">
    <property type="entry name" value="TBC"/>
    <property type="match status" value="1"/>
</dbReference>
<feature type="domain" description="Rab-GAP TBC" evidence="2">
    <location>
        <begin position="686"/>
        <end position="880"/>
    </location>
</feature>
<feature type="compositionally biased region" description="Pro residues" evidence="1">
    <location>
        <begin position="82"/>
        <end position="93"/>
    </location>
</feature>
<feature type="compositionally biased region" description="Pro residues" evidence="1">
    <location>
        <begin position="403"/>
        <end position="415"/>
    </location>
</feature>
<dbReference type="InterPro" id="IPR035969">
    <property type="entry name" value="Rab-GAP_TBC_sf"/>
</dbReference>
<dbReference type="PANTHER" id="PTHR47219:SF9">
    <property type="entry name" value="GTPASE ACTIVATING PROTEIN AND CENTROSOME-ASSOCIATED, ISOFORM B"/>
    <property type="match status" value="1"/>
</dbReference>
<dbReference type="PANTHER" id="PTHR47219">
    <property type="entry name" value="RAB GTPASE-ACTIVATING PROTEIN 1-LIKE"/>
    <property type="match status" value="1"/>
</dbReference>
<evidence type="ECO:0000313" key="4">
    <source>
        <dbReference type="Proteomes" id="UP001369815"/>
    </source>
</evidence>
<feature type="region of interest" description="Disordered" evidence="1">
    <location>
        <begin position="387"/>
        <end position="415"/>
    </location>
</feature>
<accession>A0AAX6MT11</accession>
<feature type="compositionally biased region" description="Low complexity" evidence="1">
    <location>
        <begin position="211"/>
        <end position="225"/>
    </location>
</feature>
<evidence type="ECO:0000256" key="1">
    <source>
        <dbReference type="SAM" id="MobiDB-lite"/>
    </source>
</evidence>
<reference evidence="3 4" key="1">
    <citation type="journal article" date="2024" name="Front Chem Biol">
        <title>Unveiling the potential of Daldinia eschscholtzii MFLUCC 19-0629 through bioactivity and bioinformatics studies for enhanced sustainable agriculture production.</title>
        <authorList>
            <person name="Brooks S."/>
            <person name="Weaver J.A."/>
            <person name="Klomchit A."/>
            <person name="Alharthi S.A."/>
            <person name="Onlamun T."/>
            <person name="Nurani R."/>
            <person name="Vong T.K."/>
            <person name="Alberti F."/>
            <person name="Greco C."/>
        </authorList>
    </citation>
    <scope>NUCLEOTIDE SEQUENCE [LARGE SCALE GENOMIC DNA]</scope>
    <source>
        <strain evidence="3">MFLUCC 19-0629</strain>
    </source>
</reference>
<feature type="region of interest" description="Disordered" evidence="1">
    <location>
        <begin position="522"/>
        <end position="542"/>
    </location>
</feature>
<comment type="caution">
    <text evidence="3">The sequence shown here is derived from an EMBL/GenBank/DDBJ whole genome shotgun (WGS) entry which is preliminary data.</text>
</comment>
<dbReference type="GO" id="GO:0031267">
    <property type="term" value="F:small GTPase binding"/>
    <property type="evidence" value="ECO:0007669"/>
    <property type="project" value="TreeGrafter"/>
</dbReference>
<dbReference type="GO" id="GO:0005096">
    <property type="term" value="F:GTPase activator activity"/>
    <property type="evidence" value="ECO:0007669"/>
    <property type="project" value="TreeGrafter"/>
</dbReference>
<feature type="region of interest" description="Disordered" evidence="1">
    <location>
        <begin position="1"/>
        <end position="291"/>
    </location>
</feature>
<dbReference type="EMBL" id="JBANMG010000003">
    <property type="protein sequence ID" value="KAK6955537.1"/>
    <property type="molecule type" value="Genomic_DNA"/>
</dbReference>
<dbReference type="InterPro" id="IPR000195">
    <property type="entry name" value="Rab-GAP-TBC_dom"/>
</dbReference>
<sequence length="1042" mass="115727">MLGVTPHAVPYIAPQAPSKTTNVRSKSRTSSLVPFRDDSKLVAFRYDQTVQAEPPIPIPPPRSSRRPPPRPISCNTARIPIVIPPPRPAPPTEQHPALRTISSPRTSVDTRKRDSCLSPTTPSSPWTIREDTETDDEDPFTYEKIQKYGEIRPLQLTTRSASPSLYSRQEERVSESNSRASAPSPAFSDGETVSPTSPTTPPSNFSKRFARSFSLRSNSSKSSFSKMRRLRKKAGNDGDPCAENRNPGYPLNALNGPNRPNRPNGQDESAPKSPSGRLSPVPNPHDSPIISTTIPTERLLEDDFMTQLSFSKRGSLIFGAKHSRRSNKNLATMAEQHGIINNGNPNPNADTDRVRHPRAFPLVPTREKTPDAVAAAAVAVGASANESAKFSSGASDNALTSTPPTPSTPRRPPPSVRVISAEAEKESQKVRSLYESGEGVVKWEEGAGHSSIDERIQPSAENPLEENANDASNDPVGHPTPTSASTSSPPDKDIRAEYELAGGIEDWEGVQVQDVDRYGFISVQQPQDSRPSSPTETTSVHFSMRKHRNVLVRKETASRSLRVRSGPSRKMSARSLNTQASELSTASHRSALSATFRQATNLLPHNRDRRLLDEAGDILATHPGLSNAGDDGSAERKLAELKLKETQRAEKWRRMATVIKTGADGQGMVFDFDLKHPKLVKRVWKGIPDCWRASAWYSFLYSAARSSSEPFASEEDIKADYRRLIEEPSPDDGQIDLDVPRTINQHIMFRRRYRGGQRLLFRVLHSISLYFPDTGYVQGMAPLAATFLSYFDEEACFVMLVRLWKFRGLNRMYGSGFVELIEALKDFERDWLSSRDVAAKLTELCIDPTAYATKWYLTLFNLSIPFSVQLRVWDVFILLGSSPKPTDGSISPSKAAPEPSSKGLEILHATSLAIIDTLRPTLLDSDFENAMKSLTSWVPIKDEQGFMDLGREGSEGIRDTDLHANRPVGHLIHNNPNLHRQGRDKGLDLASDFLCASEERWFFAFTGLESGSSEDADGWFSHYTPYAFEWIKWPKYDLDFDE</sequence>
<feature type="region of interest" description="Disordered" evidence="1">
    <location>
        <begin position="557"/>
        <end position="586"/>
    </location>
</feature>
<feature type="compositionally biased region" description="Polar residues" evidence="1">
    <location>
        <begin position="17"/>
        <end position="32"/>
    </location>
</feature>
<dbReference type="AlphaFoldDB" id="A0AAX6MT11"/>
<protein>
    <recommendedName>
        <fullName evidence="2">Rab-GAP TBC domain-containing protein</fullName>
    </recommendedName>
</protein>
<feature type="compositionally biased region" description="Polar residues" evidence="1">
    <location>
        <begin position="155"/>
        <end position="167"/>
    </location>
</feature>
<feature type="compositionally biased region" description="Low complexity" evidence="1">
    <location>
        <begin position="479"/>
        <end position="489"/>
    </location>
</feature>
<keyword evidence="4" id="KW-1185">Reference proteome</keyword>
<dbReference type="InterPro" id="IPR050302">
    <property type="entry name" value="Rab_GAP_TBC_domain"/>
</dbReference>
<dbReference type="FunFam" id="1.10.472.80:FF:000055">
    <property type="entry name" value="TBC domain-containing protein C1778.09"/>
    <property type="match status" value="1"/>
</dbReference>
<dbReference type="SUPFAM" id="SSF47923">
    <property type="entry name" value="Ypt/Rab-GAP domain of gyp1p"/>
    <property type="match status" value="2"/>
</dbReference>
<dbReference type="Proteomes" id="UP001369815">
    <property type="component" value="Unassembled WGS sequence"/>
</dbReference>
<organism evidence="3 4">
    <name type="scientific">Daldinia eschscholtzii</name>
    <dbReference type="NCBI Taxonomy" id="292717"/>
    <lineage>
        <taxon>Eukaryota</taxon>
        <taxon>Fungi</taxon>
        <taxon>Dikarya</taxon>
        <taxon>Ascomycota</taxon>
        <taxon>Pezizomycotina</taxon>
        <taxon>Sordariomycetes</taxon>
        <taxon>Xylariomycetidae</taxon>
        <taxon>Xylariales</taxon>
        <taxon>Hypoxylaceae</taxon>
        <taxon>Daldinia</taxon>
    </lineage>
</organism>
<evidence type="ECO:0000313" key="3">
    <source>
        <dbReference type="EMBL" id="KAK6955537.1"/>
    </source>
</evidence>
<feature type="compositionally biased region" description="Polar residues" evidence="1">
    <location>
        <begin position="574"/>
        <end position="586"/>
    </location>
</feature>
<feature type="region of interest" description="Disordered" evidence="1">
    <location>
        <begin position="464"/>
        <end position="493"/>
    </location>
</feature>
<dbReference type="PROSITE" id="PS50086">
    <property type="entry name" value="TBC_RABGAP"/>
    <property type="match status" value="1"/>
</dbReference>
<feature type="compositionally biased region" description="Low complexity" evidence="1">
    <location>
        <begin position="250"/>
        <end position="264"/>
    </location>
</feature>
<dbReference type="Gene3D" id="1.10.472.80">
    <property type="entry name" value="Ypt/Rab-GAP domain of gyp1p, domain 3"/>
    <property type="match status" value="1"/>
</dbReference>
<name>A0AAX6MT11_9PEZI</name>